<keyword evidence="1" id="KW-0472">Membrane</keyword>
<feature type="transmembrane region" description="Helical" evidence="1">
    <location>
        <begin position="270"/>
        <end position="290"/>
    </location>
</feature>
<name>A0A2U1F6J1_9PORP</name>
<evidence type="ECO:0000313" key="3">
    <source>
        <dbReference type="Proteomes" id="UP000245462"/>
    </source>
</evidence>
<feature type="transmembrane region" description="Helical" evidence="1">
    <location>
        <begin position="44"/>
        <end position="62"/>
    </location>
</feature>
<feature type="transmembrane region" description="Helical" evidence="1">
    <location>
        <begin position="212"/>
        <end position="230"/>
    </location>
</feature>
<comment type="caution">
    <text evidence="2">The sequence shown here is derived from an EMBL/GenBank/DDBJ whole genome shotgun (WGS) entry which is preliminary data.</text>
</comment>
<feature type="transmembrane region" description="Helical" evidence="1">
    <location>
        <begin position="188"/>
        <end position="206"/>
    </location>
</feature>
<evidence type="ECO:0000313" key="2">
    <source>
        <dbReference type="EMBL" id="PVZ07801.1"/>
    </source>
</evidence>
<dbReference type="RefSeq" id="WP_116679943.1">
    <property type="nucleotide sequence ID" value="NZ_JBGZCK010000038.1"/>
</dbReference>
<dbReference type="OrthoDB" id="9853948at2"/>
<dbReference type="Proteomes" id="UP000245462">
    <property type="component" value="Unassembled WGS sequence"/>
</dbReference>
<reference evidence="2 3" key="1">
    <citation type="submission" date="2018-04" db="EMBL/GenBank/DDBJ databases">
        <title>Genomic Encyclopedia of Type Strains, Phase IV (KMG-IV): sequencing the most valuable type-strain genomes for metagenomic binning, comparative biology and taxonomic classification.</title>
        <authorList>
            <person name="Goeker M."/>
        </authorList>
    </citation>
    <scope>NUCLEOTIDE SEQUENCE [LARGE SCALE GENOMIC DNA]</scope>
    <source>
        <strain evidence="2 3">DSM 28520</strain>
    </source>
</reference>
<dbReference type="EMBL" id="QEKY01000018">
    <property type="protein sequence ID" value="PVZ07801.1"/>
    <property type="molecule type" value="Genomic_DNA"/>
</dbReference>
<accession>A0A2U1F6J1</accession>
<keyword evidence="1" id="KW-1133">Transmembrane helix</keyword>
<dbReference type="GeneID" id="94551413"/>
<protein>
    <submittedName>
        <fullName evidence="2">Uncharacterized protein</fullName>
    </submittedName>
</protein>
<feature type="transmembrane region" description="Helical" evidence="1">
    <location>
        <begin position="21"/>
        <end position="38"/>
    </location>
</feature>
<sequence length="291" mass="34383">MMKKEHENFRKIVIRKSRFRISDLFYIGTFLFFVYLVVVEAIISFFLILLCFLMAFFVLRIIQRQRDVTEQIVVDENGITLHQYSRLIEWDSIKYAYLKQKVIGLGHSTRVVESFHVETKNKEYTVSMDDLSYNPRLLAQSINYYSGREIGHISNKLNDKAFSLVKNKELAEKMYVIFSSFYKKQMNVSLLVLFVFLSVSIFLQIIVDFPYVFAIGWTLNLLVLIVWSWYAEKVFRNHELLKHLDDKTYEKLSDEYGRIFNHKSSKGQNVAGAIFLFITVLIVFVVSYMIQ</sequence>
<keyword evidence="3" id="KW-1185">Reference proteome</keyword>
<keyword evidence="1" id="KW-0812">Transmembrane</keyword>
<proteinExistence type="predicted"/>
<dbReference type="AlphaFoldDB" id="A0A2U1F6J1"/>
<organism evidence="2 3">
    <name type="scientific">Porphyromonas loveana</name>
    <dbReference type="NCBI Taxonomy" id="1884669"/>
    <lineage>
        <taxon>Bacteria</taxon>
        <taxon>Pseudomonadati</taxon>
        <taxon>Bacteroidota</taxon>
        <taxon>Bacteroidia</taxon>
        <taxon>Bacteroidales</taxon>
        <taxon>Porphyromonadaceae</taxon>
        <taxon>Porphyromonas</taxon>
    </lineage>
</organism>
<gene>
    <name evidence="2" type="ORF">C7382_11820</name>
</gene>
<evidence type="ECO:0000256" key="1">
    <source>
        <dbReference type="SAM" id="Phobius"/>
    </source>
</evidence>